<evidence type="ECO:0000256" key="1">
    <source>
        <dbReference type="SAM" id="MobiDB-lite"/>
    </source>
</evidence>
<feature type="region of interest" description="Disordered" evidence="1">
    <location>
        <begin position="15"/>
        <end position="89"/>
    </location>
</feature>
<evidence type="ECO:0000313" key="2">
    <source>
        <dbReference type="EMBL" id="WEV90695.1"/>
    </source>
</evidence>
<gene>
    <name evidence="2" type="ORF">AHP11_13</name>
</gene>
<dbReference type="EMBL" id="OQ555396">
    <property type="protein sequence ID" value="WEV90695.1"/>
    <property type="molecule type" value="Genomic_DNA"/>
</dbReference>
<accession>A0AAT9TST5</accession>
<protein>
    <submittedName>
        <fullName evidence="2">Head scaffolding protein</fullName>
    </submittedName>
</protein>
<feature type="compositionally biased region" description="Low complexity" evidence="1">
    <location>
        <begin position="27"/>
        <end position="46"/>
    </location>
</feature>
<organism evidence="2">
    <name type="scientific">Aeromonas virus AHPMCC11</name>
    <dbReference type="NCBI Taxonomy" id="3035930"/>
    <lineage>
        <taxon>Viruses</taxon>
    </lineage>
</organism>
<feature type="compositionally biased region" description="Basic and acidic residues" evidence="1">
    <location>
        <begin position="47"/>
        <end position="80"/>
    </location>
</feature>
<proteinExistence type="predicted"/>
<reference evidence="2" key="1">
    <citation type="submission" date="2023-03" db="EMBL/GenBank/DDBJ databases">
        <authorList>
            <person name="Ghosh S."/>
            <person name="Ghosh K."/>
        </authorList>
    </citation>
    <scope>NUCLEOTIDE SEQUENCE</scope>
</reference>
<sequence>MLFRNQALKYMNAAGSDGAEAGGGIPGAQQGAAPDAAAPTGPGAAKAAEDAAKAADAKAAEDAAKAAEAAKKAEADKGKTPENTPAPVEGSIDSFITHFEQSKPALSLALTFLKDAGITTNDPAFKMAESSNDFTLLEAVLAQKGMPGTEQMVAILKAEAAANAAALEASKKETDELVQSILGEDTEAILDWAVENATADECAAIDDMLGAGGVYARAAAIMLQQAYSGANVTVPSKAIPPTKTAPNTQQTEVTARVFAEESQKLYAKYGPDFKQTQEYAKLSSARAAARAKGR</sequence>
<name>A0AAT9TST5_9VIRU</name>